<evidence type="ECO:0000313" key="15">
    <source>
        <dbReference type="EMBL" id="MDN5214956.1"/>
    </source>
</evidence>
<comment type="caution">
    <text evidence="15">The sequence shown here is derived from an EMBL/GenBank/DDBJ whole genome shotgun (WGS) entry which is preliminary data.</text>
</comment>
<feature type="domain" description="Hen1 N-terminal" evidence="14">
    <location>
        <begin position="1"/>
        <end position="242"/>
    </location>
</feature>
<dbReference type="Gene3D" id="3.40.50.150">
    <property type="entry name" value="Vaccinia Virus protein VP39"/>
    <property type="match status" value="1"/>
</dbReference>
<comment type="catalytic activity">
    <reaction evidence="12">
        <text>small RNA 3'-end nucleotide + S-adenosyl-L-methionine = small RNA 3'-end 2'-O-methylnucleotide + S-adenosyl-L-homocysteine + H(+)</text>
        <dbReference type="Rhea" id="RHEA:37887"/>
        <dbReference type="Rhea" id="RHEA-COMP:10415"/>
        <dbReference type="Rhea" id="RHEA-COMP:10416"/>
        <dbReference type="ChEBI" id="CHEBI:15378"/>
        <dbReference type="ChEBI" id="CHEBI:57856"/>
        <dbReference type="ChEBI" id="CHEBI:59789"/>
        <dbReference type="ChEBI" id="CHEBI:74896"/>
        <dbReference type="ChEBI" id="CHEBI:74898"/>
        <dbReference type="EC" id="2.1.1.386"/>
    </reaction>
</comment>
<dbReference type="InterPro" id="IPR026610">
    <property type="entry name" value="Hen1"/>
</dbReference>
<evidence type="ECO:0000256" key="13">
    <source>
        <dbReference type="SAM" id="MobiDB-lite"/>
    </source>
</evidence>
<evidence type="ECO:0000256" key="3">
    <source>
        <dbReference type="ARBA" id="ARBA00021330"/>
    </source>
</evidence>
<evidence type="ECO:0000259" key="14">
    <source>
        <dbReference type="Pfam" id="PF12623"/>
    </source>
</evidence>
<keyword evidence="9" id="KW-0694">RNA-binding</keyword>
<evidence type="ECO:0000256" key="12">
    <source>
        <dbReference type="ARBA" id="ARBA00048418"/>
    </source>
</evidence>
<evidence type="ECO:0000256" key="10">
    <source>
        <dbReference type="ARBA" id="ARBA00023158"/>
    </source>
</evidence>
<evidence type="ECO:0000256" key="4">
    <source>
        <dbReference type="ARBA" id="ARBA00022603"/>
    </source>
</evidence>
<evidence type="ECO:0000256" key="6">
    <source>
        <dbReference type="ARBA" id="ARBA00022691"/>
    </source>
</evidence>
<keyword evidence="6" id="KW-0949">S-adenosyl-L-methionine</keyword>
<organism evidence="15 16">
    <name type="scientific">Agaribacillus aureus</name>
    <dbReference type="NCBI Taxonomy" id="3051825"/>
    <lineage>
        <taxon>Bacteria</taxon>
        <taxon>Pseudomonadati</taxon>
        <taxon>Bacteroidota</taxon>
        <taxon>Cytophagia</taxon>
        <taxon>Cytophagales</taxon>
        <taxon>Splendidivirgaceae</taxon>
        <taxon>Agaribacillus</taxon>
    </lineage>
</organism>
<keyword evidence="7" id="KW-0479">Metal-binding</keyword>
<gene>
    <name evidence="15" type="ORF">QQ020_22945</name>
</gene>
<dbReference type="Gene3D" id="3.30.1610.20">
    <property type="entry name" value="Hen1, N-terminal domain"/>
    <property type="match status" value="1"/>
</dbReference>
<dbReference type="EC" id="2.1.1.386" evidence="11"/>
<evidence type="ECO:0000256" key="11">
    <source>
        <dbReference type="ARBA" id="ARBA00035025"/>
    </source>
</evidence>
<reference evidence="15" key="1">
    <citation type="submission" date="2023-06" db="EMBL/GenBank/DDBJ databases">
        <title>Genomic of Agaribacillus aureum.</title>
        <authorList>
            <person name="Wang G."/>
        </authorList>
    </citation>
    <scope>NUCLEOTIDE SEQUENCE</scope>
    <source>
        <strain evidence="15">BMA12</strain>
    </source>
</reference>
<dbReference type="PANTHER" id="PTHR21404">
    <property type="entry name" value="HEN1"/>
    <property type="match status" value="1"/>
</dbReference>
<comment type="cofactor">
    <cofactor evidence="1">
        <name>Mg(2+)</name>
        <dbReference type="ChEBI" id="CHEBI:18420"/>
    </cofactor>
</comment>
<dbReference type="RefSeq" id="WP_346760294.1">
    <property type="nucleotide sequence ID" value="NZ_JAUJEB010000005.1"/>
</dbReference>
<dbReference type="InterPro" id="IPR024740">
    <property type="entry name" value="Hen1_N"/>
</dbReference>
<dbReference type="Pfam" id="PF12623">
    <property type="entry name" value="Hen1_L"/>
    <property type="match status" value="1"/>
</dbReference>
<dbReference type="SUPFAM" id="SSF53335">
    <property type="entry name" value="S-adenosyl-L-methionine-dependent methyltransferases"/>
    <property type="match status" value="1"/>
</dbReference>
<evidence type="ECO:0000256" key="1">
    <source>
        <dbReference type="ARBA" id="ARBA00001946"/>
    </source>
</evidence>
<accession>A0ABT8LF28</accession>
<evidence type="ECO:0000256" key="9">
    <source>
        <dbReference type="ARBA" id="ARBA00022884"/>
    </source>
</evidence>
<feature type="region of interest" description="Disordered" evidence="13">
    <location>
        <begin position="243"/>
        <end position="262"/>
    </location>
</feature>
<dbReference type="Proteomes" id="UP001172083">
    <property type="component" value="Unassembled WGS sequence"/>
</dbReference>
<evidence type="ECO:0000256" key="2">
    <source>
        <dbReference type="ARBA" id="ARBA00009026"/>
    </source>
</evidence>
<dbReference type="PANTHER" id="PTHR21404:SF3">
    <property type="entry name" value="SMALL RNA 2'-O-METHYLTRANSFERASE"/>
    <property type="match status" value="1"/>
</dbReference>
<feature type="compositionally biased region" description="Acidic residues" evidence="13">
    <location>
        <begin position="245"/>
        <end position="261"/>
    </location>
</feature>
<evidence type="ECO:0000256" key="8">
    <source>
        <dbReference type="ARBA" id="ARBA00022842"/>
    </source>
</evidence>
<comment type="similarity">
    <text evidence="2">Belongs to the methyltransferase superfamily. HEN1 family.</text>
</comment>
<dbReference type="Pfam" id="PF13489">
    <property type="entry name" value="Methyltransf_23"/>
    <property type="match status" value="1"/>
</dbReference>
<dbReference type="InterPro" id="IPR029063">
    <property type="entry name" value="SAM-dependent_MTases_sf"/>
</dbReference>
<evidence type="ECO:0000256" key="7">
    <source>
        <dbReference type="ARBA" id="ARBA00022723"/>
    </source>
</evidence>
<evidence type="ECO:0000256" key="5">
    <source>
        <dbReference type="ARBA" id="ARBA00022679"/>
    </source>
</evidence>
<sequence>MLLNISTTHTPATDLSFLLHKHPDKLQSVDLSSGKAHIFYPEANQERCAACLLLDINPIELVKNSRNNNNDFALAHYVNDRPYVASSFMSVAISKAFSTALNGKCSKRPELVDQVMPFQVTISVLPAPKGGEFLIRKLFEPLGYDVNLERYQLDSTFPEWGESKYYTLQLSGKFKLKDLLSHLYVLIPSLDNNKHYWISQSEVEKLLQKGEGWLGNHPEKEQITKRYLKGIGGLTRNALDRLLDGDGDENSPEAEESNPEVDEVKETLHQQRLRQTFQELKISGAKSVVDLGCGEGKLLKMLLKEKQFERILGMDVSYRTLEKAVERLHYDEMPPKQKERINLIQGALTYRDKRLDGFDAAAIIEVIEHLDLNRLKAFERVIFQFSKPKVVVLTTPNKEYNQLFETMALDSFRHADHRFEWTRKEFRDWAENAANANGYQVEIKSVGEEDKNVGAPSQMAIFKLNNHE</sequence>
<keyword evidence="16" id="KW-1185">Reference proteome</keyword>
<keyword evidence="10" id="KW-0943">RNA-mediated gene silencing</keyword>
<dbReference type="EMBL" id="JAUJEB010000005">
    <property type="protein sequence ID" value="MDN5214956.1"/>
    <property type="molecule type" value="Genomic_DNA"/>
</dbReference>
<keyword evidence="4" id="KW-0489">Methyltransferase</keyword>
<name>A0ABT8LF28_9BACT</name>
<evidence type="ECO:0000313" key="16">
    <source>
        <dbReference type="Proteomes" id="UP001172083"/>
    </source>
</evidence>
<dbReference type="CDD" id="cd02440">
    <property type="entry name" value="AdoMet_MTases"/>
    <property type="match status" value="1"/>
</dbReference>
<dbReference type="InterPro" id="IPR024026">
    <property type="entry name" value="3'-RNA_MeTfrase_Hen1_bac"/>
</dbReference>
<protein>
    <recommendedName>
        <fullName evidence="3">Small RNA 2'-O-methyltransferase</fullName>
        <ecNumber evidence="11">2.1.1.386</ecNumber>
    </recommendedName>
</protein>
<dbReference type="NCBIfam" id="TIGR04074">
    <property type="entry name" value="bacter_Hen1"/>
    <property type="match status" value="1"/>
</dbReference>
<proteinExistence type="inferred from homology"/>
<keyword evidence="5" id="KW-0808">Transferase</keyword>
<keyword evidence="8" id="KW-0460">Magnesium</keyword>
<dbReference type="InterPro" id="IPR038546">
    <property type="entry name" value="Hen1_N_sf"/>
</dbReference>